<keyword evidence="7" id="KW-0256">Endoplasmic reticulum</keyword>
<dbReference type="EMBL" id="CAJEWN010000485">
    <property type="protein sequence ID" value="CAD2183967.1"/>
    <property type="molecule type" value="Genomic_DNA"/>
</dbReference>
<feature type="binding site" description="axial binding residue" evidence="14">
    <location>
        <position position="492"/>
    </location>
    <ligand>
        <name>heme</name>
        <dbReference type="ChEBI" id="CHEBI:30413"/>
    </ligand>
    <ligandPart>
        <name>Fe</name>
        <dbReference type="ChEBI" id="CHEBI:18248"/>
    </ligandPart>
</feature>
<keyword evidence="6 14" id="KW-0479">Metal-binding</keyword>
<dbReference type="Pfam" id="PF00067">
    <property type="entry name" value="p450"/>
    <property type="match status" value="1"/>
</dbReference>
<dbReference type="GO" id="GO:0005789">
    <property type="term" value="C:endoplasmic reticulum membrane"/>
    <property type="evidence" value="ECO:0007669"/>
    <property type="project" value="UniProtKB-SubCell"/>
</dbReference>
<dbReference type="InterPro" id="IPR001128">
    <property type="entry name" value="Cyt_P450"/>
</dbReference>
<comment type="caution">
    <text evidence="17">The sequence shown here is derived from an EMBL/GenBank/DDBJ whole genome shotgun (WGS) entry which is preliminary data.</text>
</comment>
<dbReference type="GO" id="GO:0008395">
    <property type="term" value="F:steroid hydroxylase activity"/>
    <property type="evidence" value="ECO:0007669"/>
    <property type="project" value="TreeGrafter"/>
</dbReference>
<evidence type="ECO:0000256" key="14">
    <source>
        <dbReference type="PIRSR" id="PIRSR602401-1"/>
    </source>
</evidence>
<dbReference type="InterPro" id="IPR036396">
    <property type="entry name" value="Cyt_P450_sf"/>
</dbReference>
<evidence type="ECO:0000256" key="3">
    <source>
        <dbReference type="ARBA" id="ARBA00004406"/>
    </source>
</evidence>
<dbReference type="PANTHER" id="PTHR24302:SF15">
    <property type="entry name" value="FATTY-ACID PEROXYGENASE"/>
    <property type="match status" value="1"/>
</dbReference>
<keyword evidence="8" id="KW-0492">Microsome</keyword>
<keyword evidence="9 15" id="KW-0560">Oxidoreductase</keyword>
<dbReference type="PANTHER" id="PTHR24302">
    <property type="entry name" value="CYTOCHROME P450 FAMILY 3"/>
    <property type="match status" value="1"/>
</dbReference>
<evidence type="ECO:0000256" key="1">
    <source>
        <dbReference type="ARBA" id="ARBA00001971"/>
    </source>
</evidence>
<evidence type="ECO:0000256" key="16">
    <source>
        <dbReference type="SAM" id="Phobius"/>
    </source>
</evidence>
<dbReference type="PRINTS" id="PR00385">
    <property type="entry name" value="P450"/>
</dbReference>
<evidence type="ECO:0000256" key="8">
    <source>
        <dbReference type="ARBA" id="ARBA00022848"/>
    </source>
</evidence>
<dbReference type="OrthoDB" id="2789670at2759"/>
<dbReference type="Gene3D" id="1.10.630.10">
    <property type="entry name" value="Cytochrome P450"/>
    <property type="match status" value="1"/>
</dbReference>
<evidence type="ECO:0000256" key="2">
    <source>
        <dbReference type="ARBA" id="ARBA00004174"/>
    </source>
</evidence>
<evidence type="ECO:0000256" key="10">
    <source>
        <dbReference type="ARBA" id="ARBA00023004"/>
    </source>
</evidence>
<keyword evidence="5 14" id="KW-0349">Heme</keyword>
<reference evidence="17 18" key="1">
    <citation type="submission" date="2020-08" db="EMBL/GenBank/DDBJ databases">
        <authorList>
            <person name="Koutsovoulos G."/>
            <person name="Danchin GJ E."/>
        </authorList>
    </citation>
    <scope>NUCLEOTIDE SEQUENCE [LARGE SCALE GENOMIC DNA]</scope>
</reference>
<dbReference type="InterPro" id="IPR002401">
    <property type="entry name" value="Cyt_P450_E_grp-I"/>
</dbReference>
<evidence type="ECO:0000256" key="15">
    <source>
        <dbReference type="RuleBase" id="RU000461"/>
    </source>
</evidence>
<dbReference type="InterPro" id="IPR050705">
    <property type="entry name" value="Cytochrome_P450_3A"/>
</dbReference>
<dbReference type="SUPFAM" id="SSF48264">
    <property type="entry name" value="Cytochrome P450"/>
    <property type="match status" value="1"/>
</dbReference>
<evidence type="ECO:0000256" key="11">
    <source>
        <dbReference type="ARBA" id="ARBA00023033"/>
    </source>
</evidence>
<evidence type="ECO:0000256" key="6">
    <source>
        <dbReference type="ARBA" id="ARBA00022723"/>
    </source>
</evidence>
<comment type="subcellular location">
    <subcellularLocation>
        <location evidence="3">Endoplasmic reticulum membrane</location>
        <topology evidence="3">Peripheral membrane protein</topology>
    </subcellularLocation>
    <subcellularLocation>
        <location evidence="2">Microsome membrane</location>
        <topology evidence="2">Peripheral membrane protein</topology>
    </subcellularLocation>
</comment>
<comment type="cofactor">
    <cofactor evidence="1 14">
        <name>heme</name>
        <dbReference type="ChEBI" id="CHEBI:30413"/>
    </cofactor>
</comment>
<dbReference type="Proteomes" id="UP000580250">
    <property type="component" value="Unassembled WGS sequence"/>
</dbReference>
<name>A0A6V7WA35_MELEN</name>
<dbReference type="GO" id="GO:0016705">
    <property type="term" value="F:oxidoreductase activity, acting on paired donors, with incorporation or reduction of molecular oxygen"/>
    <property type="evidence" value="ECO:0007669"/>
    <property type="project" value="InterPro"/>
</dbReference>
<evidence type="ECO:0000256" key="12">
    <source>
        <dbReference type="ARBA" id="ARBA00023136"/>
    </source>
</evidence>
<evidence type="ECO:0000256" key="13">
    <source>
        <dbReference type="ARBA" id="ARBA00043906"/>
    </source>
</evidence>
<feature type="transmembrane region" description="Helical" evidence="16">
    <location>
        <begin position="12"/>
        <end position="45"/>
    </location>
</feature>
<dbReference type="FunFam" id="1.10.630.10:FF:000042">
    <property type="entry name" value="Cytochrome P450"/>
    <property type="match status" value="1"/>
</dbReference>
<dbReference type="PRINTS" id="PR00463">
    <property type="entry name" value="EP450I"/>
</dbReference>
<proteinExistence type="inferred from homology"/>
<protein>
    <submittedName>
        <fullName evidence="17">Uncharacterized protein</fullName>
    </submittedName>
</protein>
<evidence type="ECO:0000256" key="5">
    <source>
        <dbReference type="ARBA" id="ARBA00022617"/>
    </source>
</evidence>
<keyword evidence="16" id="KW-0812">Transmembrane</keyword>
<evidence type="ECO:0000256" key="9">
    <source>
        <dbReference type="ARBA" id="ARBA00023002"/>
    </source>
</evidence>
<keyword evidence="10 14" id="KW-0408">Iron</keyword>
<organism evidence="17 18">
    <name type="scientific">Meloidogyne enterolobii</name>
    <name type="common">Root-knot nematode worm</name>
    <name type="synonym">Meloidogyne mayaguensis</name>
    <dbReference type="NCBI Taxonomy" id="390850"/>
    <lineage>
        <taxon>Eukaryota</taxon>
        <taxon>Metazoa</taxon>
        <taxon>Ecdysozoa</taxon>
        <taxon>Nematoda</taxon>
        <taxon>Chromadorea</taxon>
        <taxon>Rhabditida</taxon>
        <taxon>Tylenchina</taxon>
        <taxon>Tylenchomorpha</taxon>
        <taxon>Tylenchoidea</taxon>
        <taxon>Meloidogynidae</taxon>
        <taxon>Meloidogyninae</taxon>
        <taxon>Meloidogyne</taxon>
    </lineage>
</organism>
<evidence type="ECO:0000313" key="17">
    <source>
        <dbReference type="EMBL" id="CAD2183967.1"/>
    </source>
</evidence>
<keyword evidence="12 16" id="KW-0472">Membrane</keyword>
<dbReference type="GO" id="GO:0005506">
    <property type="term" value="F:iron ion binding"/>
    <property type="evidence" value="ECO:0007669"/>
    <property type="project" value="InterPro"/>
</dbReference>
<evidence type="ECO:0000256" key="4">
    <source>
        <dbReference type="ARBA" id="ARBA00010617"/>
    </source>
</evidence>
<dbReference type="PROSITE" id="PS00086">
    <property type="entry name" value="CYTOCHROME_P450"/>
    <property type="match status" value="1"/>
</dbReference>
<gene>
    <name evidence="17" type="ORF">MENT_LOCUS36293</name>
</gene>
<accession>A0A6V7WA35</accession>
<dbReference type="AlphaFoldDB" id="A0A6V7WA35"/>
<evidence type="ECO:0000256" key="7">
    <source>
        <dbReference type="ARBA" id="ARBA00022824"/>
    </source>
</evidence>
<dbReference type="InterPro" id="IPR017972">
    <property type="entry name" value="Cyt_P450_CS"/>
</dbReference>
<comment type="similarity">
    <text evidence="4 15">Belongs to the cytochrome P450 family.</text>
</comment>
<keyword evidence="16" id="KW-1133">Transmembrane helix</keyword>
<sequence length="548" mass="63489">MYSFGLGDEFAIILLLIFVFYKFTQFYVFLILSTLSLILWIWHLYDKKQYWQKLGVPCSPANIFVGHMLEVKSKDGVIQFDKENREKFGKTYGMYLLDMNNLVTSDLDLIKQVFIKDFVHFPTRSGFPLTQNKKIIQNSLLRSMVSVVQGDDWRRVRNTITPAFTAAKLKKIIPTISESSNELINYISRKYVVTNEEIPLKEIFGLFTIDVIGRSGFSSDFKTFSGEENEIVKQALLFSNATKKMAFFAVLTFFPSIKELLENYFSIDLWDMPAQKYFHGLMSKLYDERKDDPEAKDKFNDIFQLLMNAVNDSEIEDITMEQTTNEINNNLITKQNDKYLSKIELFAQGFMLLIAGYDTTASVLQFAAYMLAMHPEVQEKLREEINSVLGIDEDISYEHLKKMDYLQAFLQETLRMYPPAPVSNRACNSNLNLNGINLREGDLVSIPIYSIQHNEEFYPEPEEFKPERFIREEKASVDPLTFLAFGLGPRNCLGMRFAEIQMQVVIALLVRRFKFKPSQNSPKLPLELESVMLLRPKKELVILAEDLL</sequence>
<dbReference type="GO" id="GO:0020037">
    <property type="term" value="F:heme binding"/>
    <property type="evidence" value="ECO:0007669"/>
    <property type="project" value="InterPro"/>
</dbReference>
<keyword evidence="11 15" id="KW-0503">Monooxygenase</keyword>
<comment type="function">
    <text evidence="13">Cytochromes P450 are a group of heme-thiolate monooxygenases. They oxidize a variety of structurally unrelated compounds, including steroids, fatty acids, and xenobiotics.</text>
</comment>
<evidence type="ECO:0000313" key="18">
    <source>
        <dbReference type="Proteomes" id="UP000580250"/>
    </source>
</evidence>